<dbReference type="AlphaFoldDB" id="A0A2X3M0U4"/>
<dbReference type="EMBL" id="UARW01000010">
    <property type="protein sequence ID" value="SQD04899.1"/>
    <property type="molecule type" value="Genomic_DNA"/>
</dbReference>
<name>A0A2X3M0U4_ECOLX</name>
<evidence type="ECO:0000313" key="1">
    <source>
        <dbReference type="EMBL" id="SQD04899.1"/>
    </source>
</evidence>
<protein>
    <submittedName>
        <fullName evidence="1">Galactitol-1-phosphate 5-dehydrogenase</fullName>
        <ecNumber evidence="1">1.1.1.251</ecNumber>
    </submittedName>
</protein>
<proteinExistence type="predicted"/>
<organism evidence="1 2">
    <name type="scientific">Escherichia coli</name>
    <dbReference type="NCBI Taxonomy" id="562"/>
    <lineage>
        <taxon>Bacteria</taxon>
        <taxon>Pseudomonadati</taxon>
        <taxon>Pseudomonadota</taxon>
        <taxon>Gammaproteobacteria</taxon>
        <taxon>Enterobacterales</taxon>
        <taxon>Enterobacteriaceae</taxon>
        <taxon>Escherichia</taxon>
    </lineage>
</organism>
<dbReference type="GO" id="GO:0008868">
    <property type="term" value="F:galactitol-1-phosphate 5-dehydrogenase activity"/>
    <property type="evidence" value="ECO:0007669"/>
    <property type="project" value="UniProtKB-EC"/>
</dbReference>
<keyword evidence="1" id="KW-0560">Oxidoreductase</keyword>
<evidence type="ECO:0000313" key="2">
    <source>
        <dbReference type="Proteomes" id="UP000250991"/>
    </source>
</evidence>
<reference evidence="1 2" key="1">
    <citation type="submission" date="2018-06" db="EMBL/GenBank/DDBJ databases">
        <authorList>
            <consortium name="Pathogen Informatics"/>
            <person name="Doyle S."/>
        </authorList>
    </citation>
    <scope>NUCLEOTIDE SEQUENCE [LARGE SCALE GENOMIC DNA]</scope>
    <source>
        <strain evidence="1 2">NCTC8009</strain>
    </source>
</reference>
<accession>A0A2X3M0U4</accession>
<gene>
    <name evidence="1" type="primary">gatD_2</name>
    <name evidence="1" type="ORF">NCTC8009_05442</name>
</gene>
<dbReference type="Proteomes" id="UP000250991">
    <property type="component" value="Unassembled WGS sequence"/>
</dbReference>
<sequence>MKSVVNDTDGIVRVAESVIPEIKHQDEVRVKIASSGFMWFRFTQDI</sequence>
<dbReference type="EC" id="1.1.1.251" evidence="1"/>